<dbReference type="SUPFAM" id="SSF53474">
    <property type="entry name" value="alpha/beta-Hydrolases"/>
    <property type="match status" value="1"/>
</dbReference>
<dbReference type="InterPro" id="IPR000073">
    <property type="entry name" value="AB_hydrolase_1"/>
</dbReference>
<organism evidence="3 4">
    <name type="scientific">Seminavis robusta</name>
    <dbReference type="NCBI Taxonomy" id="568900"/>
    <lineage>
        <taxon>Eukaryota</taxon>
        <taxon>Sar</taxon>
        <taxon>Stramenopiles</taxon>
        <taxon>Ochrophyta</taxon>
        <taxon>Bacillariophyta</taxon>
        <taxon>Bacillariophyceae</taxon>
        <taxon>Bacillariophycidae</taxon>
        <taxon>Naviculales</taxon>
        <taxon>Naviculaceae</taxon>
        <taxon>Seminavis</taxon>
    </lineage>
</organism>
<evidence type="ECO:0000259" key="2">
    <source>
        <dbReference type="Pfam" id="PF00561"/>
    </source>
</evidence>
<dbReference type="OrthoDB" id="408373at2759"/>
<accession>A0A9N8E4D6</accession>
<gene>
    <name evidence="3" type="ORF">SEMRO_645_G180650.1</name>
</gene>
<dbReference type="PRINTS" id="PR00111">
    <property type="entry name" value="ABHYDROLASE"/>
</dbReference>
<reference evidence="3" key="1">
    <citation type="submission" date="2020-06" db="EMBL/GenBank/DDBJ databases">
        <authorList>
            <consortium name="Plant Systems Biology data submission"/>
        </authorList>
    </citation>
    <scope>NUCLEOTIDE SEQUENCE</scope>
    <source>
        <strain evidence="3">D6</strain>
    </source>
</reference>
<dbReference type="EMBL" id="CAICTM010000644">
    <property type="protein sequence ID" value="CAB9514307.1"/>
    <property type="molecule type" value="Genomic_DNA"/>
</dbReference>
<keyword evidence="4" id="KW-1185">Reference proteome</keyword>
<name>A0A9N8E4D6_9STRA</name>
<dbReference type="Proteomes" id="UP001153069">
    <property type="component" value="Unassembled WGS sequence"/>
</dbReference>
<keyword evidence="1" id="KW-0732">Signal</keyword>
<dbReference type="InterPro" id="IPR029058">
    <property type="entry name" value="AB_hydrolase_fold"/>
</dbReference>
<dbReference type="Gene3D" id="3.40.50.1820">
    <property type="entry name" value="alpha/beta hydrolase"/>
    <property type="match status" value="1"/>
</dbReference>
<feature type="chain" id="PRO_5040181471" evidence="1">
    <location>
        <begin position="26"/>
        <end position="355"/>
    </location>
</feature>
<proteinExistence type="predicted"/>
<evidence type="ECO:0000256" key="1">
    <source>
        <dbReference type="SAM" id="SignalP"/>
    </source>
</evidence>
<sequence>MMMKISAVSFFLALVVSSSLHGCHGLSSAAVQTAPTATSTTASSGSIPALQDFDYETNDRLPWRPEGYDSWEWRGHKINYLEMGDPSKPALLLIHGFGASVYHFRYNIPALARNHHVFAVDMLGFGLSDKPIVDYNAELWRDQSSDFIDQVIQKPTTVAGNSLGGFTALYTSTVSPLVNGCVLLNGAGKFRNPELDDQEEEQEPETNALVAKLQEAFQRFIIQCSFLYTKQPARISQVLQQVYPVNAAVVDDELVQSIFEPALNPNAPEVFYRVITRTTGAKVYVDDLLEQLSPENKPLLLCWGEQDPWIRPTAANRIQELYPSAQRVSINAGHCPHDEDAPAVNAAIAQFVQSL</sequence>
<feature type="signal peptide" evidence="1">
    <location>
        <begin position="1"/>
        <end position="25"/>
    </location>
</feature>
<dbReference type="PANTHER" id="PTHR46438:SF2">
    <property type="entry name" value="ALPHA_BETA-HYDROLASES SUPERFAMILY PROTEIN"/>
    <property type="match status" value="1"/>
</dbReference>
<evidence type="ECO:0000313" key="3">
    <source>
        <dbReference type="EMBL" id="CAB9514307.1"/>
    </source>
</evidence>
<evidence type="ECO:0000313" key="4">
    <source>
        <dbReference type="Proteomes" id="UP001153069"/>
    </source>
</evidence>
<feature type="domain" description="AB hydrolase-1" evidence="2">
    <location>
        <begin position="89"/>
        <end position="340"/>
    </location>
</feature>
<dbReference type="Pfam" id="PF00561">
    <property type="entry name" value="Abhydrolase_1"/>
    <property type="match status" value="1"/>
</dbReference>
<dbReference type="AlphaFoldDB" id="A0A9N8E4D6"/>
<protein>
    <submittedName>
        <fullName evidence="3">Diseco-3-hydroxy-5,9,17-trioxoandrosta-1(10),2</fullName>
    </submittedName>
</protein>
<comment type="caution">
    <text evidence="3">The sequence shown here is derived from an EMBL/GenBank/DDBJ whole genome shotgun (WGS) entry which is preliminary data.</text>
</comment>
<dbReference type="PANTHER" id="PTHR46438">
    <property type="entry name" value="ALPHA/BETA-HYDROLASES SUPERFAMILY PROTEIN"/>
    <property type="match status" value="1"/>
</dbReference>